<dbReference type="Proteomes" id="UP000287853">
    <property type="component" value="Unassembled WGS sequence"/>
</dbReference>
<keyword evidence="2" id="KW-0449">Lipoprotein</keyword>
<comment type="caution">
    <text evidence="2">The sequence shown here is derived from an EMBL/GenBank/DDBJ whole genome shotgun (WGS) entry which is preliminary data.</text>
</comment>
<evidence type="ECO:0000313" key="3">
    <source>
        <dbReference type="Proteomes" id="UP000287853"/>
    </source>
</evidence>
<feature type="chain" id="PRO_5019486677" evidence="1">
    <location>
        <begin position="28"/>
        <end position="189"/>
    </location>
</feature>
<proteinExistence type="predicted"/>
<evidence type="ECO:0000313" key="2">
    <source>
        <dbReference type="EMBL" id="RWX42972.1"/>
    </source>
</evidence>
<sequence length="189" mass="21331">MIKKIVSGNVKTYLPLLLCLALLTSCADDTPKPEWKYGENSIDIVYRAAPDLNTWKGDPNALLLVIYQLKEVNEFNRLAGYPEGLRKLLEAKVFDPSVMALKKFYVEPGGARRITLDRAEHTKYVGIVAGYNNLKPYRCVTVQDIGYETEEHGLFKIWKNTKISVLGISLTLGRDGLRVIRKTEVKRGS</sequence>
<protein>
    <submittedName>
        <fullName evidence="2">Type VI secretion lipoprotein, VC_A0113 family</fullName>
    </submittedName>
</protein>
<organism evidence="2 3">
    <name type="scientific">Candidatus Electrothrix aarhusensis</name>
    <dbReference type="NCBI Taxonomy" id="1859131"/>
    <lineage>
        <taxon>Bacteria</taxon>
        <taxon>Pseudomonadati</taxon>
        <taxon>Thermodesulfobacteriota</taxon>
        <taxon>Desulfobulbia</taxon>
        <taxon>Desulfobulbales</taxon>
        <taxon>Desulfobulbaceae</taxon>
        <taxon>Candidatus Electrothrix</taxon>
    </lineage>
</organism>
<keyword evidence="1" id="KW-0732">Signal</keyword>
<dbReference type="InterPro" id="IPR038706">
    <property type="entry name" value="Type_VI_SciN-like_sf"/>
</dbReference>
<accession>A0A444IQ98</accession>
<feature type="signal peptide" evidence="1">
    <location>
        <begin position="1"/>
        <end position="27"/>
    </location>
</feature>
<dbReference type="Gene3D" id="2.60.40.4150">
    <property type="entry name" value="Type VI secretion system, lipoprotein SciN"/>
    <property type="match status" value="1"/>
</dbReference>
<name>A0A444IQ98_9BACT</name>
<evidence type="ECO:0000256" key="1">
    <source>
        <dbReference type="SAM" id="SignalP"/>
    </source>
</evidence>
<dbReference type="Pfam" id="PF12790">
    <property type="entry name" value="T6SS-SciN"/>
    <property type="match status" value="1"/>
</dbReference>
<dbReference type="EMBL" id="MTKO01000137">
    <property type="protein sequence ID" value="RWX42972.1"/>
    <property type="molecule type" value="Genomic_DNA"/>
</dbReference>
<dbReference type="PROSITE" id="PS51257">
    <property type="entry name" value="PROKAR_LIPOPROTEIN"/>
    <property type="match status" value="1"/>
</dbReference>
<keyword evidence="3" id="KW-1185">Reference proteome</keyword>
<gene>
    <name evidence="2" type="ORF">H206_00444</name>
</gene>
<dbReference type="NCBIfam" id="TIGR03352">
    <property type="entry name" value="VI_chp_3"/>
    <property type="match status" value="1"/>
</dbReference>
<reference evidence="2 3" key="1">
    <citation type="submission" date="2017-01" db="EMBL/GenBank/DDBJ databases">
        <title>The cable genome- insights into the physiology and evolution of filamentous bacteria capable of sulfide oxidation via long distance electron transfer.</title>
        <authorList>
            <person name="Schreiber L."/>
            <person name="Bjerg J.T."/>
            <person name="Boggild A."/>
            <person name="Van De Vossenberg J."/>
            <person name="Meysman F."/>
            <person name="Nielsen L.P."/>
            <person name="Schramm A."/>
            <person name="Kjeldsen K.U."/>
        </authorList>
    </citation>
    <scope>NUCLEOTIDE SEQUENCE [LARGE SCALE GENOMIC DNA]</scope>
    <source>
        <strain evidence="2">MCF</strain>
    </source>
</reference>
<dbReference type="InterPro" id="IPR017734">
    <property type="entry name" value="T6SS_SciN"/>
</dbReference>
<dbReference type="AlphaFoldDB" id="A0A444IQ98"/>